<dbReference type="Pfam" id="PF14740">
    <property type="entry name" value="DUF4471"/>
    <property type="match status" value="1"/>
</dbReference>
<evidence type="ECO:0000256" key="5">
    <source>
        <dbReference type="SAM" id="MobiDB-lite"/>
    </source>
</evidence>
<feature type="domain" description="Dynein assembly factor 3 C-terminal" evidence="7">
    <location>
        <begin position="137"/>
        <end position="433"/>
    </location>
</feature>
<comment type="subcellular location">
    <subcellularLocation>
        <location evidence="4">Dynein axonemal particle</location>
    </subcellularLocation>
</comment>
<keyword evidence="2" id="KW-0963">Cytoplasm</keyword>
<feature type="compositionally biased region" description="Basic and acidic residues" evidence="5">
    <location>
        <begin position="586"/>
        <end position="604"/>
    </location>
</feature>
<dbReference type="AlphaFoldDB" id="A0A9P0H8D5"/>
<accession>A0A9P0H8D5</accession>
<dbReference type="PANTHER" id="PTHR22118:SF14">
    <property type="entry name" value="DYNEIN AXONEMAL ASSEMBLY FACTOR 3"/>
    <property type="match status" value="1"/>
</dbReference>
<dbReference type="PANTHER" id="PTHR22118">
    <property type="entry name" value="DYNEIN ASSEMBLY FACTOR 3, AXONEMAL"/>
    <property type="match status" value="1"/>
</dbReference>
<keyword evidence="9" id="KW-1185">Reference proteome</keyword>
<evidence type="ECO:0000256" key="1">
    <source>
        <dbReference type="ARBA" id="ARBA00010449"/>
    </source>
</evidence>
<dbReference type="InterPro" id="IPR027974">
    <property type="entry name" value="DUF4470"/>
</dbReference>
<reference evidence="8" key="1">
    <citation type="submission" date="2022-01" db="EMBL/GenBank/DDBJ databases">
        <authorList>
            <person name="King R."/>
        </authorList>
    </citation>
    <scope>NUCLEOTIDE SEQUENCE</scope>
</reference>
<sequence length="604" mass="69324">MLWGLSPALDLLSEYEKVNTLFGKKIINILLIGSTDGRHILKTISALKRHSVDDCDVNFFVMDLATEFVARQLLLLTIALEPEDHLGIQEKARLWMEIYGNTLLRPVTAKYLMSKAVQLIHMVTNKNYQKKRLPLVDMDFVKYKEIDQLENIFKYWIRNRYSIAKIWDNKLRKSLGTRYDSREGVFDWDYNMKLHDIKGGTRVCAGEYKLWRKIGIAFTWLETEYSVGNPTLAVGIGSSGDNLYSHGYWGDMESGPFFAFGTDSEEKPMLEVRNEVNVRRATDITERNLQRMFHELEHGSPPSDLYTACIDLGLVMMKPGNVDLEREVILDYEPDPTPEDYSAIPVPNCKVFFLPGNAMDIFPKKAKNKEFFDMAFVAQNFYKFLNQDIMSMIKPCGCLVIETRKFVIGLERDAGCFGKEVRNKLREFGWEEVTKCHFRKDAHALFRKSSGESSSEKNMDEQDDTEAAKIDDDPCAMEQDLTESITEEYKQLNLEETRDKAASTSSELENSSFVCPKSTNLLEDEPNIKETEVISMTFQEDTDVHPKEDFKKRIEDVEDAFVDEKDGLKISGRENQSDLASSEVTRNAEERGQKAESGDHDHVN</sequence>
<dbReference type="InterPro" id="IPR039304">
    <property type="entry name" value="DNAAF3"/>
</dbReference>
<proteinExistence type="inferred from homology"/>
<dbReference type="EMBL" id="OV725079">
    <property type="protein sequence ID" value="CAH1397291.1"/>
    <property type="molecule type" value="Genomic_DNA"/>
</dbReference>
<evidence type="ECO:0000313" key="8">
    <source>
        <dbReference type="EMBL" id="CAH1397291.1"/>
    </source>
</evidence>
<dbReference type="Pfam" id="PF14737">
    <property type="entry name" value="DUF4470"/>
    <property type="match status" value="1"/>
</dbReference>
<dbReference type="Proteomes" id="UP001152798">
    <property type="component" value="Chromosome 3"/>
</dbReference>
<name>A0A9P0H8D5_NEZVI</name>
<evidence type="ECO:0000256" key="4">
    <source>
        <dbReference type="ARBA" id="ARBA00024190"/>
    </source>
</evidence>
<keyword evidence="3" id="KW-0970">Cilium biogenesis/degradation</keyword>
<feature type="region of interest" description="Disordered" evidence="5">
    <location>
        <begin position="561"/>
        <end position="604"/>
    </location>
</feature>
<dbReference type="GO" id="GO:0044458">
    <property type="term" value="P:motile cilium assembly"/>
    <property type="evidence" value="ECO:0007669"/>
    <property type="project" value="TreeGrafter"/>
</dbReference>
<dbReference type="GO" id="GO:0120293">
    <property type="term" value="C:dynein axonemal particle"/>
    <property type="evidence" value="ECO:0007669"/>
    <property type="project" value="UniProtKB-SubCell"/>
</dbReference>
<gene>
    <name evidence="8" type="ORF">NEZAVI_LOCUS7146</name>
</gene>
<organism evidence="8 9">
    <name type="scientific">Nezara viridula</name>
    <name type="common">Southern green stink bug</name>
    <name type="synonym">Cimex viridulus</name>
    <dbReference type="NCBI Taxonomy" id="85310"/>
    <lineage>
        <taxon>Eukaryota</taxon>
        <taxon>Metazoa</taxon>
        <taxon>Ecdysozoa</taxon>
        <taxon>Arthropoda</taxon>
        <taxon>Hexapoda</taxon>
        <taxon>Insecta</taxon>
        <taxon>Pterygota</taxon>
        <taxon>Neoptera</taxon>
        <taxon>Paraneoptera</taxon>
        <taxon>Hemiptera</taxon>
        <taxon>Heteroptera</taxon>
        <taxon>Panheteroptera</taxon>
        <taxon>Pentatomomorpha</taxon>
        <taxon>Pentatomoidea</taxon>
        <taxon>Pentatomidae</taxon>
        <taxon>Pentatominae</taxon>
        <taxon>Nezara</taxon>
    </lineage>
</organism>
<feature type="compositionally biased region" description="Basic and acidic residues" evidence="5">
    <location>
        <begin position="562"/>
        <end position="576"/>
    </location>
</feature>
<comment type="similarity">
    <text evidence="1">Belongs to the DNAAF3 family.</text>
</comment>
<feature type="domain" description="DUF4470" evidence="6">
    <location>
        <begin position="2"/>
        <end position="104"/>
    </location>
</feature>
<feature type="region of interest" description="Disordered" evidence="5">
    <location>
        <begin position="449"/>
        <end position="469"/>
    </location>
</feature>
<dbReference type="GO" id="GO:0070286">
    <property type="term" value="P:axonemal dynein complex assembly"/>
    <property type="evidence" value="ECO:0007669"/>
    <property type="project" value="InterPro"/>
</dbReference>
<evidence type="ECO:0000313" key="9">
    <source>
        <dbReference type="Proteomes" id="UP001152798"/>
    </source>
</evidence>
<evidence type="ECO:0000256" key="3">
    <source>
        <dbReference type="ARBA" id="ARBA00022794"/>
    </source>
</evidence>
<dbReference type="OrthoDB" id="6609474at2759"/>
<dbReference type="InterPro" id="IPR028235">
    <property type="entry name" value="DNAAF3_C"/>
</dbReference>
<evidence type="ECO:0000259" key="6">
    <source>
        <dbReference type="Pfam" id="PF14737"/>
    </source>
</evidence>
<evidence type="ECO:0008006" key="10">
    <source>
        <dbReference type="Google" id="ProtNLM"/>
    </source>
</evidence>
<feature type="compositionally biased region" description="Basic and acidic residues" evidence="5">
    <location>
        <begin position="454"/>
        <end position="469"/>
    </location>
</feature>
<evidence type="ECO:0000256" key="2">
    <source>
        <dbReference type="ARBA" id="ARBA00022490"/>
    </source>
</evidence>
<protein>
    <recommendedName>
        <fullName evidence="10">Dynein assembly factor 3, axonemal homolog</fullName>
    </recommendedName>
</protein>
<evidence type="ECO:0000259" key="7">
    <source>
        <dbReference type="Pfam" id="PF14740"/>
    </source>
</evidence>